<organism evidence="2 3">
    <name type="scientific">Domibacillus mangrovi</name>
    <dbReference type="NCBI Taxonomy" id="1714354"/>
    <lineage>
        <taxon>Bacteria</taxon>
        <taxon>Bacillati</taxon>
        <taxon>Bacillota</taxon>
        <taxon>Bacilli</taxon>
        <taxon>Bacillales</taxon>
        <taxon>Bacillaceae</taxon>
        <taxon>Domibacillus</taxon>
    </lineage>
</organism>
<keyword evidence="1" id="KW-0812">Transmembrane</keyword>
<evidence type="ECO:0000313" key="3">
    <source>
        <dbReference type="Proteomes" id="UP000186524"/>
    </source>
</evidence>
<evidence type="ECO:0008006" key="4">
    <source>
        <dbReference type="Google" id="ProtNLM"/>
    </source>
</evidence>
<gene>
    <name evidence="2" type="ORF">BLL40_09160</name>
</gene>
<dbReference type="EMBL" id="MRWQ01000006">
    <property type="protein sequence ID" value="OKL36876.1"/>
    <property type="molecule type" value="Genomic_DNA"/>
</dbReference>
<feature type="transmembrane region" description="Helical" evidence="1">
    <location>
        <begin position="46"/>
        <end position="63"/>
    </location>
</feature>
<dbReference type="AlphaFoldDB" id="A0A1Q5P3R8"/>
<dbReference type="InterPro" id="IPR026369">
    <property type="entry name" value="CxxC_20_CxxC"/>
</dbReference>
<keyword evidence="3" id="KW-1185">Reference proteome</keyword>
<dbReference type="NCBIfam" id="TIGR04104">
    <property type="entry name" value="cxxc_20_cxxc"/>
    <property type="match status" value="1"/>
</dbReference>
<keyword evidence="1" id="KW-1133">Transmembrane helix</keyword>
<name>A0A1Q5P3R8_9BACI</name>
<reference evidence="2 3" key="1">
    <citation type="submission" date="2016-12" db="EMBL/GenBank/DDBJ databases">
        <title>Domibacillus sp. SAOS 44 whole genome sequencing.</title>
        <authorList>
            <person name="Verma A."/>
            <person name="Krishnamurthi S."/>
        </authorList>
    </citation>
    <scope>NUCLEOTIDE SEQUENCE [LARGE SCALE GENOMIC DNA]</scope>
    <source>
        <strain evidence="2 3">SAOS 44</strain>
    </source>
</reference>
<dbReference type="OrthoDB" id="2970506at2"/>
<sequence>MAIKKCENCRHQFKWSQIFGSIFAFHALIKCNACGQEYKVSSSSRLIHELIVIAAILMLSLFLSSNPQISFWGTGFGILIAIIILISSFFPFYAKYQPVE</sequence>
<comment type="caution">
    <text evidence="2">The sequence shown here is derived from an EMBL/GenBank/DDBJ whole genome shotgun (WGS) entry which is preliminary data.</text>
</comment>
<proteinExistence type="predicted"/>
<dbReference type="Proteomes" id="UP000186524">
    <property type="component" value="Unassembled WGS sequence"/>
</dbReference>
<evidence type="ECO:0000256" key="1">
    <source>
        <dbReference type="SAM" id="Phobius"/>
    </source>
</evidence>
<protein>
    <recommendedName>
        <fullName evidence="4">Cxxc_20_cxxc protein</fullName>
    </recommendedName>
</protein>
<feature type="transmembrane region" description="Helical" evidence="1">
    <location>
        <begin position="69"/>
        <end position="94"/>
    </location>
</feature>
<accession>A0A1Q5P3R8</accession>
<evidence type="ECO:0000313" key="2">
    <source>
        <dbReference type="EMBL" id="OKL36876.1"/>
    </source>
</evidence>
<dbReference type="RefSeq" id="WP_073711599.1">
    <property type="nucleotide sequence ID" value="NZ_MRWQ01000006.1"/>
</dbReference>
<keyword evidence="1" id="KW-0472">Membrane</keyword>